<sequence length="162" mass="18362">MNDLDDLSDNTHVLPFDRPIQKVGNSAHSCTLGLRLLSDFVLRCLMESGDFERKVMKNLVFEETRSVFMLCFGRLVFAFGDRTILERAVSWKTANKTKQEHLSHRTMATTTQTLFVVLLPLSFLHFYILTTSKLPLNLITASFFLLFVLSPSLPPSLLPAPV</sequence>
<keyword evidence="3" id="KW-1185">Reference proteome</keyword>
<dbReference type="Proteomes" id="UP000298663">
    <property type="component" value="Unassembled WGS sequence"/>
</dbReference>
<proteinExistence type="predicted"/>
<protein>
    <submittedName>
        <fullName evidence="2">Uncharacterized protein</fullName>
    </submittedName>
</protein>
<dbReference type="EMBL" id="AZBU02000004">
    <property type="protein sequence ID" value="TKR80444.1"/>
    <property type="molecule type" value="Genomic_DNA"/>
</dbReference>
<feature type="transmembrane region" description="Helical" evidence="1">
    <location>
        <begin position="134"/>
        <end position="153"/>
    </location>
</feature>
<keyword evidence="1" id="KW-0472">Membrane</keyword>
<accession>A0A4U5NCP6</accession>
<evidence type="ECO:0000313" key="3">
    <source>
        <dbReference type="Proteomes" id="UP000298663"/>
    </source>
</evidence>
<evidence type="ECO:0000313" key="2">
    <source>
        <dbReference type="EMBL" id="TKR80444.1"/>
    </source>
</evidence>
<gene>
    <name evidence="2" type="ORF">L596_014518</name>
</gene>
<keyword evidence="1" id="KW-1133">Transmembrane helix</keyword>
<dbReference type="AlphaFoldDB" id="A0A4U5NCP6"/>
<organism evidence="2 3">
    <name type="scientific">Steinernema carpocapsae</name>
    <name type="common">Entomopathogenic nematode</name>
    <dbReference type="NCBI Taxonomy" id="34508"/>
    <lineage>
        <taxon>Eukaryota</taxon>
        <taxon>Metazoa</taxon>
        <taxon>Ecdysozoa</taxon>
        <taxon>Nematoda</taxon>
        <taxon>Chromadorea</taxon>
        <taxon>Rhabditida</taxon>
        <taxon>Tylenchina</taxon>
        <taxon>Panagrolaimomorpha</taxon>
        <taxon>Strongyloidoidea</taxon>
        <taxon>Steinernematidae</taxon>
        <taxon>Steinernema</taxon>
    </lineage>
</organism>
<reference evidence="2 3" key="1">
    <citation type="journal article" date="2015" name="Genome Biol.">
        <title>Comparative genomics of Steinernema reveals deeply conserved gene regulatory networks.</title>
        <authorList>
            <person name="Dillman A.R."/>
            <person name="Macchietto M."/>
            <person name="Porter C.F."/>
            <person name="Rogers A."/>
            <person name="Williams B."/>
            <person name="Antoshechkin I."/>
            <person name="Lee M.M."/>
            <person name="Goodwin Z."/>
            <person name="Lu X."/>
            <person name="Lewis E.E."/>
            <person name="Goodrich-Blair H."/>
            <person name="Stock S.P."/>
            <person name="Adams B.J."/>
            <person name="Sternberg P.W."/>
            <person name="Mortazavi A."/>
        </authorList>
    </citation>
    <scope>NUCLEOTIDE SEQUENCE [LARGE SCALE GENOMIC DNA]</scope>
    <source>
        <strain evidence="2 3">ALL</strain>
    </source>
</reference>
<comment type="caution">
    <text evidence="2">The sequence shown here is derived from an EMBL/GenBank/DDBJ whole genome shotgun (WGS) entry which is preliminary data.</text>
</comment>
<reference evidence="2 3" key="2">
    <citation type="journal article" date="2019" name="G3 (Bethesda)">
        <title>Hybrid Assembly of the Genome of the Entomopathogenic Nematode Steinernema carpocapsae Identifies the X-Chromosome.</title>
        <authorList>
            <person name="Serra L."/>
            <person name="Macchietto M."/>
            <person name="Macias-Munoz A."/>
            <person name="McGill C.J."/>
            <person name="Rodriguez I.M."/>
            <person name="Rodriguez B."/>
            <person name="Murad R."/>
            <person name="Mortazavi A."/>
        </authorList>
    </citation>
    <scope>NUCLEOTIDE SEQUENCE [LARGE SCALE GENOMIC DNA]</scope>
    <source>
        <strain evidence="2 3">ALL</strain>
    </source>
</reference>
<keyword evidence="1" id="KW-0812">Transmembrane</keyword>
<evidence type="ECO:0000256" key="1">
    <source>
        <dbReference type="SAM" id="Phobius"/>
    </source>
</evidence>
<feature type="transmembrane region" description="Helical" evidence="1">
    <location>
        <begin position="106"/>
        <end position="128"/>
    </location>
</feature>
<name>A0A4U5NCP6_STECR</name>